<accession>A0AAQ3QKT5</accession>
<evidence type="ECO:0000313" key="2">
    <source>
        <dbReference type="Proteomes" id="UP001327560"/>
    </source>
</evidence>
<name>A0AAQ3QKT5_9LILI</name>
<gene>
    <name evidence="1" type="ORF">Cni_G25173</name>
</gene>
<keyword evidence="2" id="KW-1185">Reference proteome</keyword>
<proteinExistence type="predicted"/>
<dbReference type="EMBL" id="CP136897">
    <property type="protein sequence ID" value="WOL16386.1"/>
    <property type="molecule type" value="Genomic_DNA"/>
</dbReference>
<dbReference type="Proteomes" id="UP001327560">
    <property type="component" value="Chromosome 8"/>
</dbReference>
<organism evidence="1 2">
    <name type="scientific">Canna indica</name>
    <name type="common">Indian-shot</name>
    <dbReference type="NCBI Taxonomy" id="4628"/>
    <lineage>
        <taxon>Eukaryota</taxon>
        <taxon>Viridiplantae</taxon>
        <taxon>Streptophyta</taxon>
        <taxon>Embryophyta</taxon>
        <taxon>Tracheophyta</taxon>
        <taxon>Spermatophyta</taxon>
        <taxon>Magnoliopsida</taxon>
        <taxon>Liliopsida</taxon>
        <taxon>Zingiberales</taxon>
        <taxon>Cannaceae</taxon>
        <taxon>Canna</taxon>
    </lineage>
</organism>
<evidence type="ECO:0000313" key="1">
    <source>
        <dbReference type="EMBL" id="WOL16386.1"/>
    </source>
</evidence>
<reference evidence="1 2" key="1">
    <citation type="submission" date="2023-10" db="EMBL/GenBank/DDBJ databases">
        <title>Chromosome-scale genome assembly provides insights into flower coloration mechanisms of Canna indica.</title>
        <authorList>
            <person name="Li C."/>
        </authorList>
    </citation>
    <scope>NUCLEOTIDE SEQUENCE [LARGE SCALE GENOMIC DNA]</scope>
    <source>
        <tissue evidence="1">Flower</tissue>
    </source>
</reference>
<protein>
    <submittedName>
        <fullName evidence="1">Uncharacterized protein</fullName>
    </submittedName>
</protein>
<dbReference type="AlphaFoldDB" id="A0AAQ3QKT5"/>
<sequence>MVQYRQDEKRIITRIDRMYADCDRISKYGNANVRHLKKLASYHRPLLLDTRGFSGKVKRDRRFIFELYWLENDGLLQHIKDNWGKIIQIGNMASLFEGNLVSLGKSLCSWSKEKNGSLENNLRRIMEELAVLEGMDESGLTADSEWLKIKLLTNKALALNRQLHIKWWTKARTVWVEMNDKNTRFFHNLAKYKKRKNTILDISMEGKLISDIQQIIHCFVSWYKDLWKEEAGYHTNWDEIRKLKWKKIPMYKHNELTGQFTEHEILSAMKSLGRGKAPEPDGFSIGFFLNF</sequence>